<keyword evidence="1" id="KW-0472">Membrane</keyword>
<comment type="caution">
    <text evidence="3">The sequence shown here is derived from an EMBL/GenBank/DDBJ whole genome shotgun (WGS) entry which is preliminary data.</text>
</comment>
<proteinExistence type="predicted"/>
<feature type="domain" description="PAP/OAS1 substrate-binding-related" evidence="2">
    <location>
        <begin position="102"/>
        <end position="151"/>
    </location>
</feature>
<evidence type="ECO:0000259" key="2">
    <source>
        <dbReference type="Pfam" id="PF26180"/>
    </source>
</evidence>
<keyword evidence="1" id="KW-0812">Transmembrane</keyword>
<dbReference type="AlphaFoldDB" id="A0A834WB05"/>
<dbReference type="PANTHER" id="PTHR45979:SF30">
    <property type="entry name" value="NUCLEOTIDYLTRANSFERASE"/>
    <property type="match status" value="1"/>
</dbReference>
<dbReference type="InterPro" id="IPR058921">
    <property type="entry name" value="PAP/OAS1-rel"/>
</dbReference>
<keyword evidence="1" id="KW-1133">Transmembrane helix</keyword>
<dbReference type="Proteomes" id="UP000634136">
    <property type="component" value="Unassembled WGS sequence"/>
</dbReference>
<protein>
    <submittedName>
        <fullName evidence="3">Chloroplast stem-loop binding protein of 41 kDa b, chloroplastic</fullName>
    </submittedName>
</protein>
<evidence type="ECO:0000256" key="1">
    <source>
        <dbReference type="SAM" id="Phobius"/>
    </source>
</evidence>
<name>A0A834WB05_9FABA</name>
<dbReference type="OrthoDB" id="273917at2759"/>
<gene>
    <name evidence="3" type="ORF">G2W53_028712</name>
</gene>
<organism evidence="3 4">
    <name type="scientific">Senna tora</name>
    <dbReference type="NCBI Taxonomy" id="362788"/>
    <lineage>
        <taxon>Eukaryota</taxon>
        <taxon>Viridiplantae</taxon>
        <taxon>Streptophyta</taxon>
        <taxon>Embryophyta</taxon>
        <taxon>Tracheophyta</taxon>
        <taxon>Spermatophyta</taxon>
        <taxon>Magnoliopsida</taxon>
        <taxon>eudicotyledons</taxon>
        <taxon>Gunneridae</taxon>
        <taxon>Pentapetalae</taxon>
        <taxon>rosids</taxon>
        <taxon>fabids</taxon>
        <taxon>Fabales</taxon>
        <taxon>Fabaceae</taxon>
        <taxon>Caesalpinioideae</taxon>
        <taxon>Cassia clade</taxon>
        <taxon>Senna</taxon>
    </lineage>
</organism>
<accession>A0A834WB05</accession>
<evidence type="ECO:0000313" key="3">
    <source>
        <dbReference type="EMBL" id="KAF7814743.1"/>
    </source>
</evidence>
<dbReference type="EMBL" id="JAAIUW010000009">
    <property type="protein sequence ID" value="KAF7814743.1"/>
    <property type="molecule type" value="Genomic_DNA"/>
</dbReference>
<dbReference type="PANTHER" id="PTHR45979">
    <property type="entry name" value="PAP/OAS1 SUBSTRATE-BINDING DOMAIN SUPERFAMILY"/>
    <property type="match status" value="1"/>
</dbReference>
<dbReference type="InterPro" id="IPR058920">
    <property type="entry name" value="PAP-OAS1-bd-rel"/>
</dbReference>
<feature type="transmembrane region" description="Helical" evidence="1">
    <location>
        <begin position="171"/>
        <end position="190"/>
    </location>
</feature>
<sequence>MDNMILPNIEKSHIKAVITAQMQAKEVDPITEKDEGKGPRREAVEVEPIITALPNLEQYIYCSSAGVYLKYDLLPHSESMCWNLKMQGTFSIVLEVNKKVDAISEFTDTFSAPARVSKTVAQDFPVKHLNILDPLRSNNNLGRSVSRGNFEDAPNIEAGLENFWSIFSSPWVISEWMMLTILFLTYLVHFDYF</sequence>
<evidence type="ECO:0000313" key="4">
    <source>
        <dbReference type="Proteomes" id="UP000634136"/>
    </source>
</evidence>
<keyword evidence="4" id="KW-1185">Reference proteome</keyword>
<reference evidence="3" key="1">
    <citation type="submission" date="2020-09" db="EMBL/GenBank/DDBJ databases">
        <title>Genome-Enabled Discovery of Anthraquinone Biosynthesis in Senna tora.</title>
        <authorList>
            <person name="Kang S.-H."/>
            <person name="Pandey R.P."/>
            <person name="Lee C.-M."/>
            <person name="Sim J.-S."/>
            <person name="Jeong J.-T."/>
            <person name="Choi B.-S."/>
            <person name="Jung M."/>
            <person name="Ginzburg D."/>
            <person name="Zhao K."/>
            <person name="Won S.Y."/>
            <person name="Oh T.-J."/>
            <person name="Yu Y."/>
            <person name="Kim N.-H."/>
            <person name="Lee O.R."/>
            <person name="Lee T.-H."/>
            <person name="Bashyal P."/>
            <person name="Kim T.-S."/>
            <person name="Lee W.-H."/>
            <person name="Kawkins C."/>
            <person name="Kim C.-K."/>
            <person name="Kim J.S."/>
            <person name="Ahn B.O."/>
            <person name="Rhee S.Y."/>
            <person name="Sohng J.K."/>
        </authorList>
    </citation>
    <scope>NUCLEOTIDE SEQUENCE</scope>
    <source>
        <tissue evidence="3">Leaf</tissue>
    </source>
</reference>
<dbReference type="Pfam" id="PF26180">
    <property type="entry name" value="PAP-OAS1"/>
    <property type="match status" value="1"/>
</dbReference>